<dbReference type="EMBL" id="QFXC01000013">
    <property type="protein sequence ID" value="RDH81340.1"/>
    <property type="molecule type" value="Genomic_DNA"/>
</dbReference>
<gene>
    <name evidence="1" type="ORF">DIZ80_14705</name>
</gene>
<evidence type="ECO:0000313" key="1">
    <source>
        <dbReference type="EMBL" id="RDH81340.1"/>
    </source>
</evidence>
<evidence type="ECO:0000313" key="2">
    <source>
        <dbReference type="Proteomes" id="UP000254266"/>
    </source>
</evidence>
<accession>A0A370D9U1</accession>
<protein>
    <submittedName>
        <fullName evidence="1">Uncharacterized protein</fullName>
    </submittedName>
</protein>
<reference evidence="1 2" key="1">
    <citation type="journal article" date="2018" name="ISME J.">
        <title>Endosymbiont genomes yield clues of tubeworm success.</title>
        <authorList>
            <person name="Li Y."/>
            <person name="Liles M.R."/>
            <person name="Halanych K.M."/>
        </authorList>
    </citation>
    <scope>NUCLEOTIDE SEQUENCE [LARGE SCALE GENOMIC DNA]</scope>
    <source>
        <strain evidence="1">A1464</strain>
    </source>
</reference>
<dbReference type="Proteomes" id="UP000254266">
    <property type="component" value="Unassembled WGS sequence"/>
</dbReference>
<sequence>MAPLQAVYEDFSACCDEFVEGVSYLKDRAMPKAVNRFQQAYESVGRADVYHNKYGSYCGLARVLSGDATGLEMCRHASKSELHDGDVYLNLARAEWFYENRKAVIIALKKGLQVDNRHPGLRQMREQLGIRQRSPLPFLPRTHPLNHALGKLMRHAVAV</sequence>
<comment type="caution">
    <text evidence="1">The sequence shown here is derived from an EMBL/GenBank/DDBJ whole genome shotgun (WGS) entry which is preliminary data.</text>
</comment>
<dbReference type="AlphaFoldDB" id="A0A370D9U1"/>
<name>A0A370D9U1_9GAMM</name>
<keyword evidence="2" id="KW-1185">Reference proteome</keyword>
<organism evidence="1 2">
    <name type="scientific">endosymbiont of Galathealinum brachiosum</name>
    <dbReference type="NCBI Taxonomy" id="2200906"/>
    <lineage>
        <taxon>Bacteria</taxon>
        <taxon>Pseudomonadati</taxon>
        <taxon>Pseudomonadota</taxon>
        <taxon>Gammaproteobacteria</taxon>
        <taxon>sulfur-oxidizing symbionts</taxon>
    </lineage>
</organism>
<proteinExistence type="predicted"/>